<accession>A0A939FNE0</accession>
<dbReference type="Proteomes" id="UP000664781">
    <property type="component" value="Unassembled WGS sequence"/>
</dbReference>
<reference evidence="1" key="1">
    <citation type="submission" date="2021-03" db="EMBL/GenBank/DDBJ databases">
        <title>Streptomyces strains.</title>
        <authorList>
            <person name="Lund M.B."/>
            <person name="Toerring T."/>
        </authorList>
    </citation>
    <scope>NUCLEOTIDE SEQUENCE</scope>
    <source>
        <strain evidence="1">JCM 4242</strain>
    </source>
</reference>
<name>A0A939FNE0_9ACTN</name>
<comment type="caution">
    <text evidence="1">The sequence shown here is derived from an EMBL/GenBank/DDBJ whole genome shotgun (WGS) entry which is preliminary data.</text>
</comment>
<evidence type="ECO:0000313" key="2">
    <source>
        <dbReference type="Proteomes" id="UP000664781"/>
    </source>
</evidence>
<sequence>MIKKKGEDLTLDAVTSARHAWKKAEADFHAAIVRAFEAKPIHGRKAEIAGAAGFSDSRVRQILNDAATAEQDKGQAA</sequence>
<gene>
    <name evidence="1" type="ORF">J1792_17115</name>
</gene>
<dbReference type="RefSeq" id="WP_086567765.1">
    <property type="nucleotide sequence ID" value="NZ_JAFMOF010000002.1"/>
</dbReference>
<keyword evidence="2" id="KW-1185">Reference proteome</keyword>
<proteinExistence type="predicted"/>
<dbReference type="AlphaFoldDB" id="A0A939FNE0"/>
<organism evidence="1 2">
    <name type="scientific">Streptomyces triculaminicus</name>
    <dbReference type="NCBI Taxonomy" id="2816232"/>
    <lineage>
        <taxon>Bacteria</taxon>
        <taxon>Bacillati</taxon>
        <taxon>Actinomycetota</taxon>
        <taxon>Actinomycetes</taxon>
        <taxon>Kitasatosporales</taxon>
        <taxon>Streptomycetaceae</taxon>
        <taxon>Streptomyces</taxon>
    </lineage>
</organism>
<evidence type="ECO:0000313" key="1">
    <source>
        <dbReference type="EMBL" id="MBO0654437.1"/>
    </source>
</evidence>
<dbReference type="EMBL" id="JAFMOF010000002">
    <property type="protein sequence ID" value="MBO0654437.1"/>
    <property type="molecule type" value="Genomic_DNA"/>
</dbReference>
<protein>
    <submittedName>
        <fullName evidence="1">Uncharacterized protein</fullName>
    </submittedName>
</protein>